<evidence type="ECO:0000313" key="2">
    <source>
        <dbReference type="EMBL" id="KAK6995798.1"/>
    </source>
</evidence>
<dbReference type="EMBL" id="JAWWNJ010000101">
    <property type="protein sequence ID" value="KAK6995798.1"/>
    <property type="molecule type" value="Genomic_DNA"/>
</dbReference>
<accession>A0AAV9ZX26</accession>
<feature type="region of interest" description="Disordered" evidence="1">
    <location>
        <begin position="1"/>
        <end position="29"/>
    </location>
</feature>
<organism evidence="2 3">
    <name type="scientific">Favolaschia claudopus</name>
    <dbReference type="NCBI Taxonomy" id="2862362"/>
    <lineage>
        <taxon>Eukaryota</taxon>
        <taxon>Fungi</taxon>
        <taxon>Dikarya</taxon>
        <taxon>Basidiomycota</taxon>
        <taxon>Agaricomycotina</taxon>
        <taxon>Agaricomycetes</taxon>
        <taxon>Agaricomycetidae</taxon>
        <taxon>Agaricales</taxon>
        <taxon>Marasmiineae</taxon>
        <taxon>Mycenaceae</taxon>
        <taxon>Favolaschia</taxon>
    </lineage>
</organism>
<reference evidence="2 3" key="1">
    <citation type="journal article" date="2024" name="J Genomics">
        <title>Draft genome sequencing and assembly of Favolaschia claudopus CIRM-BRFM 2984 isolated from oak limbs.</title>
        <authorList>
            <person name="Navarro D."/>
            <person name="Drula E."/>
            <person name="Chaduli D."/>
            <person name="Cazenave R."/>
            <person name="Ahrendt S."/>
            <person name="Wang J."/>
            <person name="Lipzen A."/>
            <person name="Daum C."/>
            <person name="Barry K."/>
            <person name="Grigoriev I.V."/>
            <person name="Favel A."/>
            <person name="Rosso M.N."/>
            <person name="Martin F."/>
        </authorList>
    </citation>
    <scope>NUCLEOTIDE SEQUENCE [LARGE SCALE GENOMIC DNA]</scope>
    <source>
        <strain evidence="2 3">CIRM-BRFM 2984</strain>
    </source>
</reference>
<keyword evidence="3" id="KW-1185">Reference proteome</keyword>
<dbReference type="AlphaFoldDB" id="A0AAV9ZX26"/>
<dbReference type="Pfam" id="PF18759">
    <property type="entry name" value="Plavaka"/>
    <property type="match status" value="1"/>
</dbReference>
<evidence type="ECO:0000256" key="1">
    <source>
        <dbReference type="SAM" id="MobiDB-lite"/>
    </source>
</evidence>
<proteinExistence type="predicted"/>
<dbReference type="Proteomes" id="UP001362999">
    <property type="component" value="Unassembled WGS sequence"/>
</dbReference>
<dbReference type="InterPro" id="IPR041078">
    <property type="entry name" value="Plavaka"/>
</dbReference>
<protein>
    <submittedName>
        <fullName evidence="2">Uncharacterized protein</fullName>
    </submittedName>
</protein>
<evidence type="ECO:0000313" key="3">
    <source>
        <dbReference type="Proteomes" id="UP001362999"/>
    </source>
</evidence>
<feature type="compositionally biased region" description="Pro residues" evidence="1">
    <location>
        <begin position="1"/>
        <end position="21"/>
    </location>
</feature>
<gene>
    <name evidence="2" type="ORF">R3P38DRAFT_2655911</name>
</gene>
<name>A0AAV9ZX26_9AGAR</name>
<comment type="caution">
    <text evidence="2">The sequence shown here is derived from an EMBL/GenBank/DDBJ whole genome shotgun (WGS) entry which is preliminary data.</text>
</comment>
<sequence length="875" mass="101183">MEVDPPSLPSPASSPAPSPDPEPARNTGRMYIEIQYHPHSGLESKIISLDAATPTQPTAAPQPQQSIVPRSRRPWAPFQNRADFEWAETMYQNSPDNIKKQLKGIHGSWNPRGTDITIKTPDELQIYLEKARQYVVEASLIFISSYEFDETFEGEVRHFEFYYRDPWEWILELATDPSLANDIVWYPCRKYLVVDGNRQRLRDEPYTADRWWEIQSKLPHIPGLHHCLAAMLIWLDEGRVTSRTNMYPILLRPLFLPSQIRNGSGNGGSIFVGSMVQVKDHRDPDTRTAQEKIDFAKFKRDVYHRVLRVIFVDSLRQRGLHGECVTCGDKIRRVLFPAIPIASLDGKEADMFTATRGPMAHFPCSCCLVRSDQLHDIDANRPDFPPRTGEDMRDIYEEAQALNKTNKQALLQQYGLHDTKNAFWSLPNSDPCKSTSPDNLHANDSGKFGKHMWPKCQEVLANLGTKGLLSVNMHKVNRWPGLKHFENVTTKDLNDGQSYLDIEKCILPCIVQLLPKGSPWVHAIRAHIRYRMMLDLNCITDEQIERKEKYQTEYGKWCMKITEKYGYSFDFPKQHQCRHTSEAIRDKGVPKVYCTRVNEGYHQETREAVALGNHRNNDLQVARMDATKEAMARIRMTLDEYDKEEQERIETVAEHAAVPPESVQAAEAPSPEGDAPHWRLGSGGKLLDSKCAMNGIHWIDTKTRDAFDTNLRRFLRNTFTDENLRDDGLDLIKIRPYKCMYIDFTSLEDFTGKCDVLRCNPDFQVNHEERFDFVNVNMDQNSLSFARILYLFRCVLPSHREEDIALVRSLKASRWKPNTLWENCRLLENDRTMFILPRYFVRGAHMINAFGCRNERSTYYLNDVVDGDWFLRAEN</sequence>